<dbReference type="PANTHER" id="PTHR21261">
    <property type="entry name" value="BEAT PROTEIN"/>
    <property type="match status" value="1"/>
</dbReference>
<gene>
    <name evidence="1" type="ORF">NQ314_005619</name>
</gene>
<evidence type="ECO:0000313" key="1">
    <source>
        <dbReference type="EMBL" id="KAJ8963012.1"/>
    </source>
</evidence>
<comment type="caution">
    <text evidence="1">The sequence shown here is derived from an EMBL/GenBank/DDBJ whole genome shotgun (WGS) entry which is preliminary data.</text>
</comment>
<name>A0AAV8ZFA1_9CUCU</name>
<dbReference type="EMBL" id="JANEYF010001568">
    <property type="protein sequence ID" value="KAJ8963012.1"/>
    <property type="molecule type" value="Genomic_DNA"/>
</dbReference>
<dbReference type="SUPFAM" id="SSF48726">
    <property type="entry name" value="Immunoglobulin"/>
    <property type="match status" value="1"/>
</dbReference>
<keyword evidence="2" id="KW-1185">Reference proteome</keyword>
<dbReference type="Proteomes" id="UP001162156">
    <property type="component" value="Unassembled WGS sequence"/>
</dbReference>
<protein>
    <recommendedName>
        <fullName evidence="3">Ig-like domain-containing protein</fullName>
    </recommendedName>
</protein>
<dbReference type="PANTHER" id="PTHR21261:SF15">
    <property type="entry name" value="BEATEN PATH IIIA, ISOFORM D-RELATED"/>
    <property type="match status" value="1"/>
</dbReference>
<dbReference type="AlphaFoldDB" id="A0AAV8ZFA1"/>
<dbReference type="InterPro" id="IPR036179">
    <property type="entry name" value="Ig-like_dom_sf"/>
</dbReference>
<proteinExistence type="predicted"/>
<sequence length="72" mass="8199">MGVKALKDVSVTIPPAARIMDTVTLQCKYDLEGEPLYTVKWYKGPKEFYRYIPKEHPNTQVFPLPGIDVDVS</sequence>
<reference evidence="1" key="1">
    <citation type="journal article" date="2023" name="Insect Mol. Biol.">
        <title>Genome sequencing provides insights into the evolution of gene families encoding plant cell wall-degrading enzymes in longhorned beetles.</title>
        <authorList>
            <person name="Shin N.R."/>
            <person name="Okamura Y."/>
            <person name="Kirsch R."/>
            <person name="Pauchet Y."/>
        </authorList>
    </citation>
    <scope>NUCLEOTIDE SEQUENCE</scope>
    <source>
        <strain evidence="1">RBIC_L_NR</strain>
    </source>
</reference>
<organism evidence="1 2">
    <name type="scientific">Rhamnusium bicolor</name>
    <dbReference type="NCBI Taxonomy" id="1586634"/>
    <lineage>
        <taxon>Eukaryota</taxon>
        <taxon>Metazoa</taxon>
        <taxon>Ecdysozoa</taxon>
        <taxon>Arthropoda</taxon>
        <taxon>Hexapoda</taxon>
        <taxon>Insecta</taxon>
        <taxon>Pterygota</taxon>
        <taxon>Neoptera</taxon>
        <taxon>Endopterygota</taxon>
        <taxon>Coleoptera</taxon>
        <taxon>Polyphaga</taxon>
        <taxon>Cucujiformia</taxon>
        <taxon>Chrysomeloidea</taxon>
        <taxon>Cerambycidae</taxon>
        <taxon>Lepturinae</taxon>
        <taxon>Rhagiini</taxon>
        <taxon>Rhamnusium</taxon>
    </lineage>
</organism>
<evidence type="ECO:0008006" key="3">
    <source>
        <dbReference type="Google" id="ProtNLM"/>
    </source>
</evidence>
<accession>A0AAV8ZFA1</accession>
<evidence type="ECO:0000313" key="2">
    <source>
        <dbReference type="Proteomes" id="UP001162156"/>
    </source>
</evidence>